<evidence type="ECO:0000256" key="7">
    <source>
        <dbReference type="PROSITE-ProRule" id="PRU10141"/>
    </source>
</evidence>
<dbReference type="Proteomes" id="UP001295684">
    <property type="component" value="Unassembled WGS sequence"/>
</dbReference>
<accession>A0AAD1UQF9</accession>
<keyword evidence="6 7" id="KW-0067">ATP-binding</keyword>
<reference evidence="11" key="1">
    <citation type="submission" date="2023-07" db="EMBL/GenBank/DDBJ databases">
        <authorList>
            <consortium name="AG Swart"/>
            <person name="Singh M."/>
            <person name="Singh A."/>
            <person name="Seah K."/>
            <person name="Emmerich C."/>
        </authorList>
    </citation>
    <scope>NUCLEOTIDE SEQUENCE</scope>
    <source>
        <strain evidence="11">DP1</strain>
    </source>
</reference>
<keyword evidence="12" id="KW-1185">Reference proteome</keyword>
<dbReference type="InterPro" id="IPR017441">
    <property type="entry name" value="Protein_kinase_ATP_BS"/>
</dbReference>
<organism evidence="11 12">
    <name type="scientific">Euplotes crassus</name>
    <dbReference type="NCBI Taxonomy" id="5936"/>
    <lineage>
        <taxon>Eukaryota</taxon>
        <taxon>Sar</taxon>
        <taxon>Alveolata</taxon>
        <taxon>Ciliophora</taxon>
        <taxon>Intramacronucleata</taxon>
        <taxon>Spirotrichea</taxon>
        <taxon>Hypotrichia</taxon>
        <taxon>Euplotida</taxon>
        <taxon>Euplotidae</taxon>
        <taxon>Moneuplotes</taxon>
    </lineage>
</organism>
<dbReference type="InterPro" id="IPR000961">
    <property type="entry name" value="AGC-kinase_C"/>
</dbReference>
<keyword evidence="5" id="KW-0418">Kinase</keyword>
<sequence length="378" mass="43077">MGTCCVCIRPEVKELPYKKANSPGMGRSMVAGKEPLVTKDYEFLKVIGTGSFGKVYLAKLRKQGIQNKSEDELFAIKVLKKSNIVDKKQKDHITNERNVMSKIDHPFIVKMHRAFQTDKKLYFVLDFLNGGELHFHMKKEGRFTENKARFYTSEVILALEHLHENGIIYRDLKPENILVNQDGHIKLTDFGLSKTGMMGGNQAFTFCGTPEYLAPEVINGKGHSKRVDWWCLGLLLYEMLSGSHPFKSRRKNRKEIFSQITDKPVEMLPGFSEEASDLISGLLKIDPDERLGSSEKGVEEIKEHKFFKNVDWEKVYHREVSPPYQPCLVDSSDLRNIDSSFTNMSANDNDEERITSSELNFKGFSFENSGPLSSSIES</sequence>
<evidence type="ECO:0000256" key="4">
    <source>
        <dbReference type="ARBA" id="ARBA00022741"/>
    </source>
</evidence>
<dbReference type="PANTHER" id="PTHR24351">
    <property type="entry name" value="RIBOSOMAL PROTEIN S6 KINASE"/>
    <property type="match status" value="1"/>
</dbReference>
<proteinExistence type="inferred from homology"/>
<comment type="similarity">
    <text evidence="8">Belongs to the protein kinase superfamily.</text>
</comment>
<dbReference type="GO" id="GO:0005524">
    <property type="term" value="F:ATP binding"/>
    <property type="evidence" value="ECO:0007669"/>
    <property type="project" value="UniProtKB-UniRule"/>
</dbReference>
<evidence type="ECO:0000259" key="9">
    <source>
        <dbReference type="PROSITE" id="PS50011"/>
    </source>
</evidence>
<dbReference type="InterPro" id="IPR045270">
    <property type="entry name" value="STKc_AGC"/>
</dbReference>
<dbReference type="SMART" id="SM00133">
    <property type="entry name" value="S_TK_X"/>
    <property type="match status" value="1"/>
</dbReference>
<dbReference type="EMBL" id="CAMPGE010012471">
    <property type="protein sequence ID" value="CAI2371240.1"/>
    <property type="molecule type" value="Genomic_DNA"/>
</dbReference>
<evidence type="ECO:0000256" key="1">
    <source>
        <dbReference type="ARBA" id="ARBA00022527"/>
    </source>
</evidence>
<dbReference type="Pfam" id="PF00069">
    <property type="entry name" value="Pkinase"/>
    <property type="match status" value="1"/>
</dbReference>
<keyword evidence="4 7" id="KW-0547">Nucleotide-binding</keyword>
<dbReference type="Gene3D" id="3.30.200.20">
    <property type="entry name" value="Phosphorylase Kinase, domain 1"/>
    <property type="match status" value="1"/>
</dbReference>
<dbReference type="GO" id="GO:0004674">
    <property type="term" value="F:protein serine/threonine kinase activity"/>
    <property type="evidence" value="ECO:0007669"/>
    <property type="project" value="UniProtKB-KW"/>
</dbReference>
<dbReference type="SMART" id="SM00220">
    <property type="entry name" value="S_TKc"/>
    <property type="match status" value="1"/>
</dbReference>
<evidence type="ECO:0000256" key="2">
    <source>
        <dbReference type="ARBA" id="ARBA00022553"/>
    </source>
</evidence>
<evidence type="ECO:0000313" key="12">
    <source>
        <dbReference type="Proteomes" id="UP001295684"/>
    </source>
</evidence>
<feature type="binding site" evidence="7">
    <location>
        <position position="77"/>
    </location>
    <ligand>
        <name>ATP</name>
        <dbReference type="ChEBI" id="CHEBI:30616"/>
    </ligand>
</feature>
<dbReference type="PROSITE" id="PS51285">
    <property type="entry name" value="AGC_KINASE_CTER"/>
    <property type="match status" value="1"/>
</dbReference>
<dbReference type="AlphaFoldDB" id="A0AAD1UQF9"/>
<evidence type="ECO:0000259" key="10">
    <source>
        <dbReference type="PROSITE" id="PS51285"/>
    </source>
</evidence>
<evidence type="ECO:0000256" key="3">
    <source>
        <dbReference type="ARBA" id="ARBA00022679"/>
    </source>
</evidence>
<dbReference type="Gene3D" id="1.10.510.10">
    <property type="entry name" value="Transferase(Phosphotransferase) domain 1"/>
    <property type="match status" value="1"/>
</dbReference>
<evidence type="ECO:0000313" key="11">
    <source>
        <dbReference type="EMBL" id="CAI2371240.1"/>
    </source>
</evidence>
<dbReference type="InterPro" id="IPR008271">
    <property type="entry name" value="Ser/Thr_kinase_AS"/>
</dbReference>
<gene>
    <name evidence="11" type="ORF">ECRASSUSDP1_LOCUS12560</name>
</gene>
<dbReference type="InterPro" id="IPR000719">
    <property type="entry name" value="Prot_kinase_dom"/>
</dbReference>
<dbReference type="InterPro" id="IPR011009">
    <property type="entry name" value="Kinase-like_dom_sf"/>
</dbReference>
<comment type="caution">
    <text evidence="11">The sequence shown here is derived from an EMBL/GenBank/DDBJ whole genome shotgun (WGS) entry which is preliminary data.</text>
</comment>
<feature type="domain" description="AGC-kinase C-terminal" evidence="10">
    <location>
        <begin position="308"/>
        <end position="376"/>
    </location>
</feature>
<dbReference type="PROSITE" id="PS00107">
    <property type="entry name" value="PROTEIN_KINASE_ATP"/>
    <property type="match status" value="1"/>
</dbReference>
<protein>
    <submittedName>
        <fullName evidence="11">Uncharacterized protein</fullName>
    </submittedName>
</protein>
<dbReference type="PROSITE" id="PS00108">
    <property type="entry name" value="PROTEIN_KINASE_ST"/>
    <property type="match status" value="1"/>
</dbReference>
<name>A0AAD1UQF9_EUPCR</name>
<dbReference type="FunFam" id="3.30.200.20:FF:000042">
    <property type="entry name" value="Aurora kinase A"/>
    <property type="match status" value="1"/>
</dbReference>
<dbReference type="CDD" id="cd05123">
    <property type="entry name" value="STKc_AGC"/>
    <property type="match status" value="1"/>
</dbReference>
<keyword evidence="3" id="KW-0808">Transferase</keyword>
<evidence type="ECO:0000256" key="8">
    <source>
        <dbReference type="RuleBase" id="RU000304"/>
    </source>
</evidence>
<dbReference type="SUPFAM" id="SSF56112">
    <property type="entry name" value="Protein kinase-like (PK-like)"/>
    <property type="match status" value="1"/>
</dbReference>
<dbReference type="PROSITE" id="PS50011">
    <property type="entry name" value="PROTEIN_KINASE_DOM"/>
    <property type="match status" value="1"/>
</dbReference>
<dbReference type="FunFam" id="1.10.510.10:FF:000008">
    <property type="entry name" value="Non-specific serine/threonine protein kinase"/>
    <property type="match status" value="1"/>
</dbReference>
<feature type="domain" description="Protein kinase" evidence="9">
    <location>
        <begin position="41"/>
        <end position="307"/>
    </location>
</feature>
<evidence type="ECO:0000256" key="6">
    <source>
        <dbReference type="ARBA" id="ARBA00022840"/>
    </source>
</evidence>
<keyword evidence="1 8" id="KW-0723">Serine/threonine-protein kinase</keyword>
<keyword evidence="2" id="KW-0597">Phosphoprotein</keyword>
<evidence type="ECO:0000256" key="5">
    <source>
        <dbReference type="ARBA" id="ARBA00022777"/>
    </source>
</evidence>